<dbReference type="EMBL" id="LNZB01000006">
    <property type="protein sequence ID" value="KTD82748.1"/>
    <property type="molecule type" value="Genomic_DNA"/>
</dbReference>
<dbReference type="AlphaFoldDB" id="A0A0W1AN46"/>
<dbReference type="PANTHER" id="PTHR20883">
    <property type="entry name" value="PHYTANOYL-COA DIOXYGENASE DOMAIN CONTAINING 1"/>
    <property type="match status" value="1"/>
</dbReference>
<dbReference type="SUPFAM" id="SSF51197">
    <property type="entry name" value="Clavaminate synthase-like"/>
    <property type="match status" value="1"/>
</dbReference>
<dbReference type="PANTHER" id="PTHR20883:SF48">
    <property type="entry name" value="ECTOINE DIOXYGENASE"/>
    <property type="match status" value="1"/>
</dbReference>
<protein>
    <submittedName>
        <fullName evidence="2">Phytanoyl-CoA dioxygenase (PhyH)</fullName>
    </submittedName>
</protein>
<dbReference type="Pfam" id="PF05721">
    <property type="entry name" value="PhyH"/>
    <property type="match status" value="1"/>
</dbReference>
<name>A0A0W1AN46_9GAMM</name>
<evidence type="ECO:0000256" key="1">
    <source>
        <dbReference type="ARBA" id="ARBA00001954"/>
    </source>
</evidence>
<dbReference type="RefSeq" id="WP_058479096.1">
    <property type="nucleotide sequence ID" value="NZ_CAAAIQ010000003.1"/>
</dbReference>
<dbReference type="GO" id="GO:0005506">
    <property type="term" value="F:iron ion binding"/>
    <property type="evidence" value="ECO:0007669"/>
    <property type="project" value="UniProtKB-ARBA"/>
</dbReference>
<proteinExistence type="predicted"/>
<keyword evidence="2" id="KW-0223">Dioxygenase</keyword>
<sequence>MVRDLKADFNDDGLLVIKNVLDRNDILVLLEELEAAIEEDKVNYPNVFDKGMVHNCMARGVHMAKLLDNPTLNKYVKKLLAPTCIVYAYQSSSLFPGNGNYGSRIHVDSPRFIPNYITNLGVIFPLNDFTLENGATYFLPGSHKYEQLPSEEFFYKNAKRALCQAGDMIVFHGRLVHAAGHNNSLETRHSLTINLCRSYMRQRFDFPRLVSQYTIDQLGDDGKRLIGMNVRMPTSLDEFYLPEEHRLYKSNQG</sequence>
<keyword evidence="3" id="KW-1185">Reference proteome</keyword>
<organism evidence="2 3">
    <name type="scientific">Legionella waltersii</name>
    <dbReference type="NCBI Taxonomy" id="66969"/>
    <lineage>
        <taxon>Bacteria</taxon>
        <taxon>Pseudomonadati</taxon>
        <taxon>Pseudomonadota</taxon>
        <taxon>Gammaproteobacteria</taxon>
        <taxon>Legionellales</taxon>
        <taxon>Legionellaceae</taxon>
        <taxon>Legionella</taxon>
    </lineage>
</organism>
<dbReference type="Gene3D" id="2.60.120.620">
    <property type="entry name" value="q2cbj1_9rhob like domain"/>
    <property type="match status" value="1"/>
</dbReference>
<accession>A0A0W1AN46</accession>
<comment type="cofactor">
    <cofactor evidence="1">
        <name>Fe(2+)</name>
        <dbReference type="ChEBI" id="CHEBI:29033"/>
    </cofactor>
</comment>
<evidence type="ECO:0000313" key="3">
    <source>
        <dbReference type="Proteomes" id="UP000054729"/>
    </source>
</evidence>
<gene>
    <name evidence="2" type="ORF">Lwal_0226</name>
</gene>
<dbReference type="GO" id="GO:0016706">
    <property type="term" value="F:2-oxoglutarate-dependent dioxygenase activity"/>
    <property type="evidence" value="ECO:0007669"/>
    <property type="project" value="UniProtKB-ARBA"/>
</dbReference>
<dbReference type="STRING" id="66969.Lwal_0226"/>
<dbReference type="InterPro" id="IPR008775">
    <property type="entry name" value="Phytyl_CoA_dOase-like"/>
</dbReference>
<dbReference type="PATRIC" id="fig|66969.6.peg.250"/>
<dbReference type="Proteomes" id="UP000054729">
    <property type="component" value="Unassembled WGS sequence"/>
</dbReference>
<keyword evidence="2" id="KW-0560">Oxidoreductase</keyword>
<reference evidence="2 3" key="1">
    <citation type="submission" date="2015-11" db="EMBL/GenBank/DDBJ databases">
        <title>Genomic analysis of 38 Legionella species identifies large and diverse effector repertoires.</title>
        <authorList>
            <person name="Burstein D."/>
            <person name="Amaro F."/>
            <person name="Zusman T."/>
            <person name="Lifshitz Z."/>
            <person name="Cohen O."/>
            <person name="Gilbert J.A."/>
            <person name="Pupko T."/>
            <person name="Shuman H.A."/>
            <person name="Segal G."/>
        </authorList>
    </citation>
    <scope>NUCLEOTIDE SEQUENCE [LARGE SCALE GENOMIC DNA]</scope>
    <source>
        <strain evidence="2 3">ATCC 51914</strain>
    </source>
</reference>
<evidence type="ECO:0000313" key="2">
    <source>
        <dbReference type="EMBL" id="KTD82748.1"/>
    </source>
</evidence>
<comment type="caution">
    <text evidence="2">The sequence shown here is derived from an EMBL/GenBank/DDBJ whole genome shotgun (WGS) entry which is preliminary data.</text>
</comment>